<dbReference type="AlphaFoldDB" id="A0A6A4H623"/>
<evidence type="ECO:0000256" key="1">
    <source>
        <dbReference type="SAM" id="MobiDB-lite"/>
    </source>
</evidence>
<organism evidence="2 3">
    <name type="scientific">Gymnopus androsaceus JB14</name>
    <dbReference type="NCBI Taxonomy" id="1447944"/>
    <lineage>
        <taxon>Eukaryota</taxon>
        <taxon>Fungi</taxon>
        <taxon>Dikarya</taxon>
        <taxon>Basidiomycota</taxon>
        <taxon>Agaricomycotina</taxon>
        <taxon>Agaricomycetes</taxon>
        <taxon>Agaricomycetidae</taxon>
        <taxon>Agaricales</taxon>
        <taxon>Marasmiineae</taxon>
        <taxon>Omphalotaceae</taxon>
        <taxon>Gymnopus</taxon>
    </lineage>
</organism>
<reference evidence="2" key="1">
    <citation type="journal article" date="2019" name="Environ. Microbiol.">
        <title>Fungal ecological strategies reflected in gene transcription - a case study of two litter decomposers.</title>
        <authorList>
            <person name="Barbi F."/>
            <person name="Kohler A."/>
            <person name="Barry K."/>
            <person name="Baskaran P."/>
            <person name="Daum C."/>
            <person name="Fauchery L."/>
            <person name="Ihrmark K."/>
            <person name="Kuo A."/>
            <person name="LaButti K."/>
            <person name="Lipzen A."/>
            <person name="Morin E."/>
            <person name="Grigoriev I.V."/>
            <person name="Henrissat B."/>
            <person name="Lindahl B."/>
            <person name="Martin F."/>
        </authorList>
    </citation>
    <scope>NUCLEOTIDE SEQUENCE</scope>
    <source>
        <strain evidence="2">JB14</strain>
    </source>
</reference>
<accession>A0A6A4H623</accession>
<sequence>MIKTARKSRSAFSKGKKPQSLSKIEKSVPMDIFLRELHEQKKVLNTLDEGEAQGSLNLDGRVARIFLEASLNPEIGNFRRTVQTSTAEIYQAIFNAQRRTSRMAGMYEEEQEMRSRVPPPSGVLNSAPAKRFEG</sequence>
<evidence type="ECO:0000313" key="2">
    <source>
        <dbReference type="EMBL" id="KAE9393652.1"/>
    </source>
</evidence>
<evidence type="ECO:0000313" key="3">
    <source>
        <dbReference type="Proteomes" id="UP000799118"/>
    </source>
</evidence>
<dbReference type="Proteomes" id="UP000799118">
    <property type="component" value="Unassembled WGS sequence"/>
</dbReference>
<keyword evidence="3" id="KW-1185">Reference proteome</keyword>
<dbReference type="EMBL" id="ML769567">
    <property type="protein sequence ID" value="KAE9393652.1"/>
    <property type="molecule type" value="Genomic_DNA"/>
</dbReference>
<feature type="region of interest" description="Disordered" evidence="1">
    <location>
        <begin position="1"/>
        <end position="22"/>
    </location>
</feature>
<feature type="region of interest" description="Disordered" evidence="1">
    <location>
        <begin position="107"/>
        <end position="134"/>
    </location>
</feature>
<name>A0A6A4H623_9AGAR</name>
<gene>
    <name evidence="2" type="ORF">BT96DRAFT_978845</name>
</gene>
<protein>
    <submittedName>
        <fullName evidence="2">Uncharacterized protein</fullName>
    </submittedName>
</protein>
<proteinExistence type="predicted"/>
<feature type="compositionally biased region" description="Basic residues" evidence="1">
    <location>
        <begin position="1"/>
        <end position="17"/>
    </location>
</feature>